<proteinExistence type="predicted"/>
<keyword evidence="1" id="KW-0479">Metal-binding</keyword>
<feature type="transmembrane region" description="Helical" evidence="6">
    <location>
        <begin position="218"/>
        <end position="243"/>
    </location>
</feature>
<evidence type="ECO:0000256" key="3">
    <source>
        <dbReference type="ARBA" id="ARBA00022833"/>
    </source>
</evidence>
<keyword evidence="9" id="KW-1185">Reference proteome</keyword>
<feature type="region of interest" description="Disordered" evidence="5">
    <location>
        <begin position="432"/>
        <end position="451"/>
    </location>
</feature>
<name>A0AAJ0D9I3_9PEZI</name>
<accession>A0AAJ0D9I3</accession>
<dbReference type="GO" id="GO:0061630">
    <property type="term" value="F:ubiquitin protein ligase activity"/>
    <property type="evidence" value="ECO:0007669"/>
    <property type="project" value="TreeGrafter"/>
</dbReference>
<dbReference type="EMBL" id="JAWDJX010000038">
    <property type="protein sequence ID" value="KAK3049617.1"/>
    <property type="molecule type" value="Genomic_DNA"/>
</dbReference>
<dbReference type="GO" id="GO:0005634">
    <property type="term" value="C:nucleus"/>
    <property type="evidence" value="ECO:0007669"/>
    <property type="project" value="TreeGrafter"/>
</dbReference>
<dbReference type="PROSITE" id="PS50089">
    <property type="entry name" value="ZF_RING_2"/>
    <property type="match status" value="1"/>
</dbReference>
<dbReference type="GO" id="GO:0006511">
    <property type="term" value="P:ubiquitin-dependent protein catabolic process"/>
    <property type="evidence" value="ECO:0007669"/>
    <property type="project" value="TreeGrafter"/>
</dbReference>
<evidence type="ECO:0000256" key="1">
    <source>
        <dbReference type="ARBA" id="ARBA00022723"/>
    </source>
</evidence>
<evidence type="ECO:0000256" key="4">
    <source>
        <dbReference type="PROSITE-ProRule" id="PRU00175"/>
    </source>
</evidence>
<dbReference type="InterPro" id="IPR001841">
    <property type="entry name" value="Znf_RING"/>
</dbReference>
<keyword evidence="3" id="KW-0862">Zinc</keyword>
<dbReference type="GO" id="GO:0008270">
    <property type="term" value="F:zinc ion binding"/>
    <property type="evidence" value="ECO:0007669"/>
    <property type="project" value="UniProtKB-KW"/>
</dbReference>
<feature type="domain" description="RING-type" evidence="7">
    <location>
        <begin position="354"/>
        <end position="403"/>
    </location>
</feature>
<gene>
    <name evidence="8" type="ORF">LTR09_009038</name>
</gene>
<keyword evidence="6" id="KW-0812">Transmembrane</keyword>
<dbReference type="PANTHER" id="PTHR45931:SF3">
    <property type="entry name" value="RING ZINC FINGER-CONTAINING PROTEIN"/>
    <property type="match status" value="1"/>
</dbReference>
<evidence type="ECO:0000256" key="2">
    <source>
        <dbReference type="ARBA" id="ARBA00022771"/>
    </source>
</evidence>
<feature type="compositionally biased region" description="Low complexity" evidence="5">
    <location>
        <begin position="510"/>
        <end position="521"/>
    </location>
</feature>
<comment type="caution">
    <text evidence="8">The sequence shown here is derived from an EMBL/GenBank/DDBJ whole genome shotgun (WGS) entry which is preliminary data.</text>
</comment>
<evidence type="ECO:0000256" key="6">
    <source>
        <dbReference type="SAM" id="Phobius"/>
    </source>
</evidence>
<dbReference type="PANTHER" id="PTHR45931">
    <property type="entry name" value="SI:CH211-59O9.10"/>
    <property type="match status" value="1"/>
</dbReference>
<feature type="region of interest" description="Disordered" evidence="5">
    <location>
        <begin position="541"/>
        <end position="560"/>
    </location>
</feature>
<dbReference type="Gene3D" id="3.30.40.10">
    <property type="entry name" value="Zinc/RING finger domain, C3HC4 (zinc finger)"/>
    <property type="match status" value="1"/>
</dbReference>
<feature type="region of interest" description="Disordered" evidence="5">
    <location>
        <begin position="473"/>
        <end position="536"/>
    </location>
</feature>
<dbReference type="InterPro" id="IPR051834">
    <property type="entry name" value="RING_finger_E3_ligase"/>
</dbReference>
<evidence type="ECO:0000313" key="9">
    <source>
        <dbReference type="Proteomes" id="UP001271007"/>
    </source>
</evidence>
<dbReference type="Proteomes" id="UP001271007">
    <property type="component" value="Unassembled WGS sequence"/>
</dbReference>
<feature type="compositionally biased region" description="Low complexity" evidence="5">
    <location>
        <begin position="309"/>
        <end position="326"/>
    </location>
</feature>
<evidence type="ECO:0000256" key="5">
    <source>
        <dbReference type="SAM" id="MobiDB-lite"/>
    </source>
</evidence>
<dbReference type="AlphaFoldDB" id="A0AAJ0D9I3"/>
<organism evidence="8 9">
    <name type="scientific">Extremus antarcticus</name>
    <dbReference type="NCBI Taxonomy" id="702011"/>
    <lineage>
        <taxon>Eukaryota</taxon>
        <taxon>Fungi</taxon>
        <taxon>Dikarya</taxon>
        <taxon>Ascomycota</taxon>
        <taxon>Pezizomycotina</taxon>
        <taxon>Dothideomycetes</taxon>
        <taxon>Dothideomycetidae</taxon>
        <taxon>Mycosphaerellales</taxon>
        <taxon>Extremaceae</taxon>
        <taxon>Extremus</taxon>
    </lineage>
</organism>
<protein>
    <recommendedName>
        <fullName evidence="7">RING-type domain-containing protein</fullName>
    </recommendedName>
</protein>
<evidence type="ECO:0000313" key="8">
    <source>
        <dbReference type="EMBL" id="KAK3049617.1"/>
    </source>
</evidence>
<reference evidence="8" key="1">
    <citation type="submission" date="2023-04" db="EMBL/GenBank/DDBJ databases">
        <title>Black Yeasts Isolated from many extreme environments.</title>
        <authorList>
            <person name="Coleine C."/>
            <person name="Stajich J.E."/>
            <person name="Selbmann L."/>
        </authorList>
    </citation>
    <scope>NUCLEOTIDE SEQUENCE</scope>
    <source>
        <strain evidence="8">CCFEE 5312</strain>
    </source>
</reference>
<dbReference type="Pfam" id="PF13639">
    <property type="entry name" value="zf-RING_2"/>
    <property type="match status" value="1"/>
</dbReference>
<feature type="region of interest" description="Disordered" evidence="5">
    <location>
        <begin position="291"/>
        <end position="334"/>
    </location>
</feature>
<sequence length="579" mass="62799">MSATSLRVLTAEFPDPQWASSTDTIQQVNSSISYWALPSPAPVTLSTTNANPGSDLTGLLYYPDLPPNDACNDAAAPYVPKNVTRRSNLPVAGYDVIAVAPWLSPDCVQKYLRSARRTGGRAFIFFLPDNSTMPVPGSDDPTWALGDGENWKRENPYPVYAIPGTTGNELLYQSSLYSGNVTDVPHGQLLTETGVDPRNYVRLFVDISTGGGTALPSLWVFLLVVLGILLGIIGCTSLSMHILQRRRRIALRRRVATGEVDLEALGIKRLTVPQEVLDKMPLYTYGSGAPVAHPSTARDGAATTPSEPTTTLAESKLSTSTSSRPSSPFPNIRPTPTLIRGNSYHPSPLQQPTCAICLDDFVPGTPDSPTGTIVRELPCHHIFHPECVDAFLRDSSSLCPMCKKSALPKGYCPRVVTNAMVRRERMMRGLQPDAAGDVESGATAGEEGVQTRRRSMMMSWGGQRRFFSAPSQEMQAMDAAGSGSTTRPPPPAATRTGMFGTSLARERRSVTQPLPTQQSQPVQPPSNPSRREWARERAVAMLGRDRAPVDPDAEEAMRTPRWRKVLQGVFPNMGGGRAS</sequence>
<dbReference type="SMART" id="SM00184">
    <property type="entry name" value="RING"/>
    <property type="match status" value="1"/>
</dbReference>
<keyword evidence="6" id="KW-1133">Transmembrane helix</keyword>
<keyword evidence="2 4" id="KW-0863">Zinc-finger</keyword>
<evidence type="ECO:0000259" key="7">
    <source>
        <dbReference type="PROSITE" id="PS50089"/>
    </source>
</evidence>
<dbReference type="SUPFAM" id="SSF57850">
    <property type="entry name" value="RING/U-box"/>
    <property type="match status" value="1"/>
</dbReference>
<dbReference type="CDD" id="cd16473">
    <property type="entry name" value="RING-H2_RNF103"/>
    <property type="match status" value="1"/>
</dbReference>
<keyword evidence="6" id="KW-0472">Membrane</keyword>
<dbReference type="InterPro" id="IPR013083">
    <property type="entry name" value="Znf_RING/FYVE/PHD"/>
</dbReference>